<dbReference type="PANTHER" id="PTHR42917">
    <property type="entry name" value="2,4-DIENOYL-COA REDUCTASE"/>
    <property type="match status" value="1"/>
</dbReference>
<evidence type="ECO:0000256" key="5">
    <source>
        <dbReference type="ARBA" id="ARBA00022643"/>
    </source>
</evidence>
<dbReference type="GO" id="GO:0051536">
    <property type="term" value="F:iron-sulfur cluster binding"/>
    <property type="evidence" value="ECO:0007669"/>
    <property type="project" value="UniProtKB-KW"/>
</dbReference>
<dbReference type="InterPro" id="IPR036188">
    <property type="entry name" value="FAD/NAD-bd_sf"/>
</dbReference>
<dbReference type="HOGENOM" id="CLU_012153_1_1_9"/>
<evidence type="ECO:0000256" key="1">
    <source>
        <dbReference type="ARBA" id="ARBA00001917"/>
    </source>
</evidence>
<keyword evidence="4" id="KW-0285">Flavoprotein</keyword>
<evidence type="ECO:0000313" key="13">
    <source>
        <dbReference type="Proteomes" id="UP000007177"/>
    </source>
</evidence>
<comment type="similarity">
    <text evidence="3">In the N-terminal section; belongs to the NADH:flavin oxidoreductase/NADH oxidase family.</text>
</comment>
<proteinExistence type="inferred from homology"/>
<evidence type="ECO:0000256" key="8">
    <source>
        <dbReference type="ARBA" id="ARBA00023004"/>
    </source>
</evidence>
<evidence type="ECO:0000256" key="2">
    <source>
        <dbReference type="ARBA" id="ARBA00001966"/>
    </source>
</evidence>
<keyword evidence="8" id="KW-0408">Iron</keyword>
<dbReference type="Pfam" id="PF07992">
    <property type="entry name" value="Pyr_redox_2"/>
    <property type="match status" value="1"/>
</dbReference>
<evidence type="ECO:0000313" key="12">
    <source>
        <dbReference type="EMBL" id="AFA47622.1"/>
    </source>
</evidence>
<accession>H6LB70</accession>
<dbReference type="RefSeq" id="WP_014355225.1">
    <property type="nucleotide sequence ID" value="NC_016894.1"/>
</dbReference>
<evidence type="ECO:0000259" key="10">
    <source>
        <dbReference type="Pfam" id="PF00724"/>
    </source>
</evidence>
<keyword evidence="5" id="KW-0288">FMN</keyword>
<comment type="cofactor">
    <cofactor evidence="2">
        <name>[4Fe-4S] cluster</name>
        <dbReference type="ChEBI" id="CHEBI:49883"/>
    </cofactor>
</comment>
<dbReference type="InterPro" id="IPR051793">
    <property type="entry name" value="NADH:flavin_oxidoreductase"/>
</dbReference>
<keyword evidence="7" id="KW-0560">Oxidoreductase</keyword>
<dbReference type="PRINTS" id="PR00368">
    <property type="entry name" value="FADPNR"/>
</dbReference>
<dbReference type="SUPFAM" id="SSF51905">
    <property type="entry name" value="FAD/NAD(P)-binding domain"/>
    <property type="match status" value="1"/>
</dbReference>
<dbReference type="InterPro" id="IPR013785">
    <property type="entry name" value="Aldolase_TIM"/>
</dbReference>
<reference evidence="13" key="1">
    <citation type="submission" date="2011-07" db="EMBL/GenBank/DDBJ databases">
        <title>Complete genome sequence of Acetobacterium woodii.</title>
        <authorList>
            <person name="Poehlein A."/>
            <person name="Schmidt S."/>
            <person name="Kaster A.-K."/>
            <person name="Goenrich M."/>
            <person name="Vollmers J."/>
            <person name="Thuermer A."/>
            <person name="Gottschalk G."/>
            <person name="Thauer R.K."/>
            <person name="Daniel R."/>
            <person name="Mueller V."/>
        </authorList>
    </citation>
    <scope>NUCLEOTIDE SEQUENCE [LARGE SCALE GENOMIC DNA]</scope>
    <source>
        <strain evidence="13">ATCC 29683 / DSM 1030 / JCM 2381 / KCTC 1655 / WB1</strain>
    </source>
</reference>
<evidence type="ECO:0000256" key="4">
    <source>
        <dbReference type="ARBA" id="ARBA00022630"/>
    </source>
</evidence>
<gene>
    <name evidence="12" type="ordered locus">Awo_c08310</name>
</gene>
<dbReference type="Pfam" id="PF00724">
    <property type="entry name" value="Oxidored_FMN"/>
    <property type="match status" value="2"/>
</dbReference>
<feature type="domain" description="NADH:flavin oxidoreductase/NADH oxidase N-terminal" evidence="10">
    <location>
        <begin position="117"/>
        <end position="316"/>
    </location>
</feature>
<evidence type="ECO:0000256" key="7">
    <source>
        <dbReference type="ARBA" id="ARBA00023002"/>
    </source>
</evidence>
<evidence type="ECO:0000256" key="9">
    <source>
        <dbReference type="ARBA" id="ARBA00023014"/>
    </source>
</evidence>
<evidence type="ECO:0000256" key="3">
    <source>
        <dbReference type="ARBA" id="ARBA00011048"/>
    </source>
</evidence>
<dbReference type="KEGG" id="awo:Awo_c08310"/>
<sequence length="629" mass="68064">MYSKVFEPIKIGNLTIRNRIEVSPAEPFTTSKDGYVTNAFITYTAAMAKGGAGIVTIGDSPVTKEYAEHSKFVINLSDIYSVHGLFNLTDAIHRYGAIASIELNLRDDDHLPADYSLADIQAIIDDFAKAAEYCKMANFDMVMIHGGHGHTVANFFSPALNKRTDQYGSDTLENRTRMARDVIAAVREKIGDDMAIEFRISGDELYQDGVGLEDSILNAKAIQNQIDLIHVSAGSLYRLEVIPFMIQPAYLPMATNLHLAERFKQELDIPVVTVGSFNMELAEDALQNEKADMVAMIRGFIADPDLVNKARDGKADEIRPCIRCCLCTGGSDPHACPKPIRCSVNAMVGREDQIPRLEKAEVSKKVVIVGGGCAGLEAARILSERGHQPIILEKSDHLGGSLIPASANPIKRDIKRYTDWSIHTVKKDKNIEILLNTTATPELIQSFHPDALILATGSSPIIPSIPGVERENCMLAEAVDLGNAKPGHRVILVGGGLTGTETAVTLAQQGHDVTLIDLLTKNEINAASNASIMLTSTLGAMAAQAGVHFIEQVKLVAITDTGAMIEKPDGSQDLLLCDSVVLSLGVTPNRKDLKNLNGLILETYCVGDCQKSGNIMSAVREGFYAAINI</sequence>
<keyword evidence="9" id="KW-0411">Iron-sulfur</keyword>
<keyword evidence="13" id="KW-1185">Reference proteome</keyword>
<dbReference type="InterPro" id="IPR023753">
    <property type="entry name" value="FAD/NAD-binding_dom"/>
</dbReference>
<organism evidence="12 13">
    <name type="scientific">Acetobacterium woodii (strain ATCC 29683 / DSM 1030 / JCM 2381 / KCTC 1655 / WB1)</name>
    <dbReference type="NCBI Taxonomy" id="931626"/>
    <lineage>
        <taxon>Bacteria</taxon>
        <taxon>Bacillati</taxon>
        <taxon>Bacillota</taxon>
        <taxon>Clostridia</taxon>
        <taxon>Eubacteriales</taxon>
        <taxon>Eubacteriaceae</taxon>
        <taxon>Acetobacterium</taxon>
    </lineage>
</organism>
<feature type="domain" description="NADH:flavin oxidoreductase/NADH oxidase N-terminal" evidence="10">
    <location>
        <begin position="4"/>
        <end position="104"/>
    </location>
</feature>
<dbReference type="Gene3D" id="3.40.50.720">
    <property type="entry name" value="NAD(P)-binding Rossmann-like Domain"/>
    <property type="match status" value="1"/>
</dbReference>
<dbReference type="AlphaFoldDB" id="H6LB70"/>
<dbReference type="GO" id="GO:0010181">
    <property type="term" value="F:FMN binding"/>
    <property type="evidence" value="ECO:0007669"/>
    <property type="project" value="InterPro"/>
</dbReference>
<name>H6LB70_ACEWD</name>
<feature type="domain" description="FAD/NAD(P)-binding" evidence="11">
    <location>
        <begin position="366"/>
        <end position="595"/>
    </location>
</feature>
<comment type="cofactor">
    <cofactor evidence="1">
        <name>FMN</name>
        <dbReference type="ChEBI" id="CHEBI:58210"/>
    </cofactor>
</comment>
<dbReference type="PANTHER" id="PTHR42917:SF2">
    <property type="entry name" value="2,4-DIENOYL-COA REDUCTASE [(2E)-ENOYL-COA-PRODUCING]"/>
    <property type="match status" value="1"/>
</dbReference>
<dbReference type="SUPFAM" id="SSF51395">
    <property type="entry name" value="FMN-linked oxidoreductases"/>
    <property type="match status" value="1"/>
</dbReference>
<dbReference type="Gene3D" id="3.50.50.60">
    <property type="entry name" value="FAD/NAD(P)-binding domain"/>
    <property type="match status" value="1"/>
</dbReference>
<dbReference type="eggNOG" id="COG0446">
    <property type="taxonomic scope" value="Bacteria"/>
</dbReference>
<dbReference type="InterPro" id="IPR001155">
    <property type="entry name" value="OxRdtase_FMN_N"/>
</dbReference>
<keyword evidence="6" id="KW-0479">Metal-binding</keyword>
<dbReference type="eggNOG" id="COG1902">
    <property type="taxonomic scope" value="Bacteria"/>
</dbReference>
<dbReference type="GO" id="GO:0046872">
    <property type="term" value="F:metal ion binding"/>
    <property type="evidence" value="ECO:0007669"/>
    <property type="project" value="UniProtKB-KW"/>
</dbReference>
<dbReference type="STRING" id="931626.Awo_c08310"/>
<reference evidence="12 13" key="2">
    <citation type="journal article" date="2012" name="PLoS ONE">
        <title>An ancient pathway combining carbon dioxide fixation with the generation and utilization of a sodium ion gradient for ATP synthesis.</title>
        <authorList>
            <person name="Poehlein A."/>
            <person name="Schmidt S."/>
            <person name="Kaster A.K."/>
            <person name="Goenrich M."/>
            <person name="Vollmers J."/>
            <person name="Thurmer A."/>
            <person name="Bertsch J."/>
            <person name="Schuchmann K."/>
            <person name="Voigt B."/>
            <person name="Hecker M."/>
            <person name="Daniel R."/>
            <person name="Thauer R.K."/>
            <person name="Gottschalk G."/>
            <person name="Muller V."/>
        </authorList>
    </citation>
    <scope>NUCLEOTIDE SEQUENCE [LARGE SCALE GENOMIC DNA]</scope>
    <source>
        <strain evidence="13">ATCC 29683 / DSM 1030 / JCM 2381 / KCTC 1655 / WB1</strain>
    </source>
</reference>
<evidence type="ECO:0000256" key="6">
    <source>
        <dbReference type="ARBA" id="ARBA00022723"/>
    </source>
</evidence>
<dbReference type="EMBL" id="CP002987">
    <property type="protein sequence ID" value="AFA47622.1"/>
    <property type="molecule type" value="Genomic_DNA"/>
</dbReference>
<dbReference type="GO" id="GO:0016491">
    <property type="term" value="F:oxidoreductase activity"/>
    <property type="evidence" value="ECO:0007669"/>
    <property type="project" value="UniProtKB-KW"/>
</dbReference>
<evidence type="ECO:0000259" key="11">
    <source>
        <dbReference type="Pfam" id="PF07992"/>
    </source>
</evidence>
<dbReference type="CDD" id="cd02803">
    <property type="entry name" value="OYE_like_FMN_family"/>
    <property type="match status" value="1"/>
</dbReference>
<dbReference type="Proteomes" id="UP000007177">
    <property type="component" value="Chromosome"/>
</dbReference>
<protein>
    <submittedName>
        <fullName evidence="12">Putative 2,4-dienoyl-CoA-reductase</fullName>
    </submittedName>
</protein>
<dbReference type="Gene3D" id="3.20.20.70">
    <property type="entry name" value="Aldolase class I"/>
    <property type="match status" value="1"/>
</dbReference>
<dbReference type="OrthoDB" id="9772736at2"/>
<dbReference type="PRINTS" id="PR00469">
    <property type="entry name" value="PNDRDTASEII"/>
</dbReference>